<organism evidence="4 5">
    <name type="scientific">Tritrichomonas musculus</name>
    <dbReference type="NCBI Taxonomy" id="1915356"/>
    <lineage>
        <taxon>Eukaryota</taxon>
        <taxon>Metamonada</taxon>
        <taxon>Parabasalia</taxon>
        <taxon>Tritrichomonadida</taxon>
        <taxon>Tritrichomonadidae</taxon>
        <taxon>Tritrichomonas</taxon>
    </lineage>
</organism>
<sequence length="1080" mass="121571">MDDQTVNTLLADNNISLKEFKDHPERITFLECFHFNIPAHPSFEKFKFLTELRLMEQDTVDLEWLSGCPKLTKLTVFHTLLSNTSGLKYAPNITSLHLDGNKITEFPDITCLHHLEEFSLSDNPLKKSPVYPVMESLKNFNITNSKLTSIDPSIKNFSNLEILNVSGNLIPDFKFVDSIKPLKKLKELYVSDPRFASNPISLEPNYETIVINALPQITILDTFVIPEKFRQIAENRIKEVNLYYQSCISSEITALQIANSGFQKEVENDLSSIKPNKEVNLVDIYSIVDTFNYSQKCIENLIRKSYQCSFESGGNISFIRIDENSSDWNILIQNTSRKVDISSSAQLVAAWKIQSRVASDILNNKKNNNILLERYGSVTKAEMVQTFLFLPLKELDEAVTLVEQWCYNEKRADEDQIQQKVQISDDIASFIICDKYKKDMYLPNYLLFFSVLNEASLSQIDSICEKANEIQVSPTSTDEILVAFNQTTYDLKNTLTSVTLINCGITNLSIFSELEHCKSISIPHNQVKTLKNMPHLPMLASLDVNFNRIEKVSDLIPDEHAVTALLEKLTIFGNPVCTPQVLRLISQLFPQVENPLTKSYSNTKNHFLMNLDDLSNDLNLSVKLECLTVLDISDNGLFTSLSPLSNLPQLEKLFASNNSIEKVDFKSNSLIYADFSNNLITEFPSQSQFPKLETLMINYNHITSLPKGEFLTLISLYVAGNGITSIPYSTQFPSLVVLFISENPLLNSPTDLRVLYQFPKLKMLNGLLTKSQTHSKAKASFNGILFPEDLPLILSPDQNQLDLSEKEYSDINSLESKNLQKLVLNHNLLKSITWKPNSLPRLAELYLSSNELQSFDFLSLIPTVKILDLSFNKLNDDAFKSIVSFKLPRLTVLNVSNNSFRNVPIVSQSFPSLEKLDASHNYILSISPGSFEGMKTVDLSYNSLQKLDNVGASSILQLDVSHNRITTVDEVYKLSVKCLAIERFAFHDNPLGQRVSPRIRCLAYLRTLKEMDGRPVTEADLSQVKILIDQGTNSTAGSGGGGPGAVVGPPGRQTRVNNVNLGFGLPALQNPQQGRKPRKK</sequence>
<evidence type="ECO:0000313" key="4">
    <source>
        <dbReference type="EMBL" id="KAK8866619.1"/>
    </source>
</evidence>
<dbReference type="Proteomes" id="UP001470230">
    <property type="component" value="Unassembled WGS sequence"/>
</dbReference>
<comment type="caution">
    <text evidence="4">The sequence shown here is derived from an EMBL/GenBank/DDBJ whole genome shotgun (WGS) entry which is preliminary data.</text>
</comment>
<dbReference type="SUPFAM" id="SSF52058">
    <property type="entry name" value="L domain-like"/>
    <property type="match status" value="3"/>
</dbReference>
<dbReference type="Gene3D" id="3.80.10.10">
    <property type="entry name" value="Ribonuclease Inhibitor"/>
    <property type="match status" value="7"/>
</dbReference>
<evidence type="ECO:0000256" key="1">
    <source>
        <dbReference type="ARBA" id="ARBA00022614"/>
    </source>
</evidence>
<dbReference type="InterPro" id="IPR050836">
    <property type="entry name" value="SDS22/Internalin_LRR"/>
</dbReference>
<evidence type="ECO:0008006" key="6">
    <source>
        <dbReference type="Google" id="ProtNLM"/>
    </source>
</evidence>
<dbReference type="SMART" id="SM00369">
    <property type="entry name" value="LRR_TYP"/>
    <property type="match status" value="7"/>
</dbReference>
<dbReference type="PROSITE" id="PS51450">
    <property type="entry name" value="LRR"/>
    <property type="match status" value="4"/>
</dbReference>
<keyword evidence="1" id="KW-0433">Leucine-rich repeat</keyword>
<dbReference type="InterPro" id="IPR032675">
    <property type="entry name" value="LRR_dom_sf"/>
</dbReference>
<dbReference type="PANTHER" id="PTHR46652">
    <property type="entry name" value="LEUCINE-RICH REPEAT AND IQ DOMAIN-CONTAINING PROTEIN 1-RELATED"/>
    <property type="match status" value="1"/>
</dbReference>
<evidence type="ECO:0000313" key="5">
    <source>
        <dbReference type="Proteomes" id="UP001470230"/>
    </source>
</evidence>
<dbReference type="InterPro" id="IPR001611">
    <property type="entry name" value="Leu-rich_rpt"/>
</dbReference>
<keyword evidence="2" id="KW-0677">Repeat</keyword>
<evidence type="ECO:0000256" key="3">
    <source>
        <dbReference type="SAM" id="MobiDB-lite"/>
    </source>
</evidence>
<dbReference type="EMBL" id="JAPFFF010000015">
    <property type="protein sequence ID" value="KAK8866619.1"/>
    <property type="molecule type" value="Genomic_DNA"/>
</dbReference>
<dbReference type="Pfam" id="PF14580">
    <property type="entry name" value="LRR_9"/>
    <property type="match status" value="1"/>
</dbReference>
<proteinExistence type="predicted"/>
<keyword evidence="5" id="KW-1185">Reference proteome</keyword>
<dbReference type="PANTHER" id="PTHR46652:SF3">
    <property type="entry name" value="LEUCINE-RICH REPEAT-CONTAINING PROTEIN 9"/>
    <property type="match status" value="1"/>
</dbReference>
<dbReference type="Pfam" id="PF13855">
    <property type="entry name" value="LRR_8"/>
    <property type="match status" value="1"/>
</dbReference>
<gene>
    <name evidence="4" type="ORF">M9Y10_009585</name>
</gene>
<reference evidence="4 5" key="1">
    <citation type="submission" date="2024-04" db="EMBL/GenBank/DDBJ databases">
        <title>Tritrichomonas musculus Genome.</title>
        <authorList>
            <person name="Alves-Ferreira E."/>
            <person name="Grigg M."/>
            <person name="Lorenzi H."/>
            <person name="Galac M."/>
        </authorList>
    </citation>
    <scope>NUCLEOTIDE SEQUENCE [LARGE SCALE GENOMIC DNA]</scope>
    <source>
        <strain evidence="4 5">EAF2021</strain>
    </source>
</reference>
<dbReference type="SMART" id="SM00365">
    <property type="entry name" value="LRR_SD22"/>
    <property type="match status" value="9"/>
</dbReference>
<protein>
    <recommendedName>
        <fullName evidence="6">Leucine Rich Repeat family protein</fullName>
    </recommendedName>
</protein>
<feature type="region of interest" description="Disordered" evidence="3">
    <location>
        <begin position="1032"/>
        <end position="1053"/>
    </location>
</feature>
<evidence type="ECO:0000256" key="2">
    <source>
        <dbReference type="ARBA" id="ARBA00022737"/>
    </source>
</evidence>
<dbReference type="SMART" id="SM00364">
    <property type="entry name" value="LRR_BAC"/>
    <property type="match status" value="8"/>
</dbReference>
<accession>A0ABR2IQ51</accession>
<name>A0ABR2IQ51_9EUKA</name>
<dbReference type="InterPro" id="IPR003591">
    <property type="entry name" value="Leu-rich_rpt_typical-subtyp"/>
</dbReference>